<dbReference type="InterPro" id="IPR004175">
    <property type="entry name" value="RNA_CPDase"/>
</dbReference>
<dbReference type="GO" id="GO:0008664">
    <property type="term" value="F:RNA 2',3'-cyclic 3'-phosphodiesterase activity"/>
    <property type="evidence" value="ECO:0007669"/>
    <property type="project" value="UniProtKB-EC"/>
</dbReference>
<reference evidence="4" key="1">
    <citation type="journal article" date="2020" name="mSystems">
        <title>Genome- and Community-Level Interaction Insights into Carbon Utilization and Element Cycling Functions of Hydrothermarchaeota in Hydrothermal Sediment.</title>
        <authorList>
            <person name="Zhou Z."/>
            <person name="Liu Y."/>
            <person name="Xu W."/>
            <person name="Pan J."/>
            <person name="Luo Z.H."/>
            <person name="Li M."/>
        </authorList>
    </citation>
    <scope>NUCLEOTIDE SEQUENCE [LARGE SCALE GENOMIC DNA]</scope>
    <source>
        <strain evidence="4">SpSt-885</strain>
    </source>
</reference>
<dbReference type="InterPro" id="IPR009097">
    <property type="entry name" value="Cyclic_Pdiesterase"/>
</dbReference>
<dbReference type="AlphaFoldDB" id="A0A7J3SKG2"/>
<feature type="domain" description="Phosphoesterase HXTX" evidence="3">
    <location>
        <begin position="100"/>
        <end position="180"/>
    </location>
</feature>
<dbReference type="PANTHER" id="PTHR35561">
    <property type="entry name" value="RNA 2',3'-CYCLIC PHOSPHODIESTERASE"/>
    <property type="match status" value="1"/>
</dbReference>
<organism evidence="4">
    <name type="scientific">Fervidicoccus fontis</name>
    <dbReference type="NCBI Taxonomy" id="683846"/>
    <lineage>
        <taxon>Archaea</taxon>
        <taxon>Thermoproteota</taxon>
        <taxon>Thermoprotei</taxon>
        <taxon>Fervidicoccales</taxon>
        <taxon>Fervidicoccaceae</taxon>
        <taxon>Fervidicoccus</taxon>
    </lineage>
</organism>
<comment type="catalytic activity">
    <reaction evidence="2">
        <text>a 3'-end 2',3'-cyclophospho-ribonucleotide-RNA + H2O = a 3'-end 2'-phospho-ribonucleotide-RNA + H(+)</text>
        <dbReference type="Rhea" id="RHEA:11828"/>
        <dbReference type="Rhea" id="RHEA-COMP:10464"/>
        <dbReference type="Rhea" id="RHEA-COMP:17353"/>
        <dbReference type="ChEBI" id="CHEBI:15377"/>
        <dbReference type="ChEBI" id="CHEBI:15378"/>
        <dbReference type="ChEBI" id="CHEBI:83064"/>
        <dbReference type="ChEBI" id="CHEBI:173113"/>
        <dbReference type="EC" id="3.1.4.58"/>
    </reaction>
</comment>
<dbReference type="GO" id="GO:0004113">
    <property type="term" value="F:2',3'-cyclic-nucleotide 3'-phosphodiesterase activity"/>
    <property type="evidence" value="ECO:0007669"/>
    <property type="project" value="InterPro"/>
</dbReference>
<evidence type="ECO:0000256" key="2">
    <source>
        <dbReference type="HAMAP-Rule" id="MF_01940"/>
    </source>
</evidence>
<keyword evidence="1 2" id="KW-0378">Hydrolase</keyword>
<gene>
    <name evidence="4" type="primary">thpR</name>
    <name evidence="4" type="ORF">ENW83_01215</name>
</gene>
<proteinExistence type="inferred from homology"/>
<comment type="similarity">
    <text evidence="2">Belongs to the 2H phosphoesterase superfamily. ThpR family.</text>
</comment>
<comment type="caution">
    <text evidence="4">The sequence shown here is derived from an EMBL/GenBank/DDBJ whole genome shotgun (WGS) entry which is preliminary data.</text>
</comment>
<feature type="active site" description="Proton donor" evidence="2">
    <location>
        <position position="45"/>
    </location>
</feature>
<dbReference type="PANTHER" id="PTHR35561:SF1">
    <property type="entry name" value="RNA 2',3'-CYCLIC PHOSPHODIESTERASE"/>
    <property type="match status" value="1"/>
</dbReference>
<dbReference type="SUPFAM" id="SSF55144">
    <property type="entry name" value="LigT-like"/>
    <property type="match status" value="1"/>
</dbReference>
<dbReference type="NCBIfam" id="TIGR02258">
    <property type="entry name" value="2_5_ligase"/>
    <property type="match status" value="1"/>
</dbReference>
<feature type="short sequence motif" description="HXTX 1" evidence="2">
    <location>
        <begin position="45"/>
        <end position="48"/>
    </location>
</feature>
<feature type="short sequence motif" description="HXTX 2" evidence="2">
    <location>
        <begin position="131"/>
        <end position="134"/>
    </location>
</feature>
<feature type="active site" description="Proton acceptor" evidence="2">
    <location>
        <position position="131"/>
    </location>
</feature>
<dbReference type="EMBL" id="DTLS01000034">
    <property type="protein sequence ID" value="HGZ59813.1"/>
    <property type="molecule type" value="Genomic_DNA"/>
</dbReference>
<evidence type="ECO:0000313" key="4">
    <source>
        <dbReference type="EMBL" id="HGZ59813.1"/>
    </source>
</evidence>
<dbReference type="Pfam" id="PF02834">
    <property type="entry name" value="LigT_PEase"/>
    <property type="match status" value="2"/>
</dbReference>
<evidence type="ECO:0000256" key="1">
    <source>
        <dbReference type="ARBA" id="ARBA00022801"/>
    </source>
</evidence>
<feature type="domain" description="Phosphoesterase HXTX" evidence="3">
    <location>
        <begin position="17"/>
        <end position="94"/>
    </location>
</feature>
<comment type="function">
    <text evidence="2">Hydrolyzes RNA 2',3'-cyclic phosphodiester to an RNA 2'-phosphomonoester.</text>
</comment>
<protein>
    <recommendedName>
        <fullName evidence="2">RNA 2',3'-cyclic phosphodiesterase</fullName>
        <shortName evidence="2">RNA 2',3'-CPDase</shortName>
        <ecNumber evidence="2">3.1.4.58</ecNumber>
    </recommendedName>
</protein>
<dbReference type="Gene3D" id="3.90.1140.10">
    <property type="entry name" value="Cyclic phosphodiesterase"/>
    <property type="match status" value="1"/>
</dbReference>
<accession>A0A7J3SKG2</accession>
<dbReference type="EC" id="3.1.4.58" evidence="2"/>
<sequence>MVQLKRVFIAIEVKRPETVARIIEMENSLESLGVPLKVVEPENLHITLAFIGEIEDDHVETVKSAIGEISGKPIMAEFVGVGAFPTVSSPRVIWAGVKKGSEEISQLQRKVELLLKTYRIHFEKERNFIPHLTLARVKGKKDLEKLRAFIEKNAEAYFGEEFFEEVKLKESILTPKGPIYRDLFAQKLRG</sequence>
<dbReference type="InterPro" id="IPR014051">
    <property type="entry name" value="Phosphoesterase_HXTX"/>
</dbReference>
<dbReference type="HAMAP" id="MF_01940">
    <property type="entry name" value="RNA_CPDase"/>
    <property type="match status" value="1"/>
</dbReference>
<name>A0A7J3SKG2_9CREN</name>
<evidence type="ECO:0000259" key="3">
    <source>
        <dbReference type="Pfam" id="PF02834"/>
    </source>
</evidence>